<dbReference type="Pfam" id="PF03781">
    <property type="entry name" value="FGE-sulfatase"/>
    <property type="match status" value="1"/>
</dbReference>
<dbReference type="EC" id="2.7.11.1" evidence="1"/>
<evidence type="ECO:0000256" key="3">
    <source>
        <dbReference type="ARBA" id="ARBA00047899"/>
    </source>
</evidence>
<dbReference type="InterPro" id="IPR016187">
    <property type="entry name" value="CTDL_fold"/>
</dbReference>
<proteinExistence type="predicted"/>
<dbReference type="EMBL" id="JAFITR010000059">
    <property type="protein sequence ID" value="MBN4067063.1"/>
    <property type="molecule type" value="Genomic_DNA"/>
</dbReference>
<dbReference type="Proteomes" id="UP000722121">
    <property type="component" value="Unassembled WGS sequence"/>
</dbReference>
<dbReference type="PANTHER" id="PTHR23150:SF19">
    <property type="entry name" value="FORMYLGLYCINE-GENERATING ENZYME"/>
    <property type="match status" value="1"/>
</dbReference>
<gene>
    <name evidence="6" type="ORF">JYU14_03165</name>
</gene>
<evidence type="ECO:0000313" key="7">
    <source>
        <dbReference type="Proteomes" id="UP000722121"/>
    </source>
</evidence>
<dbReference type="PANTHER" id="PTHR23150">
    <property type="entry name" value="SULFATASE MODIFYING FACTOR 1, 2"/>
    <property type="match status" value="1"/>
</dbReference>
<feature type="non-terminal residue" evidence="6">
    <location>
        <position position="1"/>
    </location>
</feature>
<dbReference type="InterPro" id="IPR051043">
    <property type="entry name" value="Sulfatase_Mod_Factor_Kinase"/>
</dbReference>
<accession>A0ABS3ARQ6</accession>
<name>A0ABS3ARQ6_9BACT</name>
<dbReference type="InterPro" id="IPR042095">
    <property type="entry name" value="SUMF_sf"/>
</dbReference>
<dbReference type="InterPro" id="IPR005532">
    <property type="entry name" value="SUMF_dom"/>
</dbReference>
<comment type="caution">
    <text evidence="6">The sequence shown here is derived from an EMBL/GenBank/DDBJ whole genome shotgun (WGS) entry which is preliminary data.</text>
</comment>
<comment type="catalytic activity">
    <reaction evidence="4">
        <text>L-seryl-[protein] + ATP = O-phospho-L-seryl-[protein] + ADP + H(+)</text>
        <dbReference type="Rhea" id="RHEA:17989"/>
        <dbReference type="Rhea" id="RHEA-COMP:9863"/>
        <dbReference type="Rhea" id="RHEA-COMP:11604"/>
        <dbReference type="ChEBI" id="CHEBI:15378"/>
        <dbReference type="ChEBI" id="CHEBI:29999"/>
        <dbReference type="ChEBI" id="CHEBI:30616"/>
        <dbReference type="ChEBI" id="CHEBI:83421"/>
        <dbReference type="ChEBI" id="CHEBI:456216"/>
        <dbReference type="EC" id="2.7.11.1"/>
    </reaction>
</comment>
<dbReference type="Gene3D" id="3.90.1580.10">
    <property type="entry name" value="paralog of FGE (formylglycine-generating enzyme)"/>
    <property type="match status" value="1"/>
</dbReference>
<evidence type="ECO:0000313" key="6">
    <source>
        <dbReference type="EMBL" id="MBN4067063.1"/>
    </source>
</evidence>
<dbReference type="SUPFAM" id="SSF56436">
    <property type="entry name" value="C-type lectin-like"/>
    <property type="match status" value="1"/>
</dbReference>
<evidence type="ECO:0000256" key="4">
    <source>
        <dbReference type="ARBA" id="ARBA00048679"/>
    </source>
</evidence>
<protein>
    <recommendedName>
        <fullName evidence="1">non-specific serine/threonine protein kinase</fullName>
        <ecNumber evidence="1">2.7.11.1</ecNumber>
    </recommendedName>
</protein>
<reference evidence="6 7" key="1">
    <citation type="submission" date="2021-02" db="EMBL/GenBank/DDBJ databases">
        <title>Activity-based single-cell genomes from oceanic crustal fluid captures similar information to metagenomic and metatranscriptomic surveys with orders of magnitude less sampling.</title>
        <authorList>
            <person name="D'Angelo T.S."/>
            <person name="Orcutt B.N."/>
        </authorList>
    </citation>
    <scope>NUCLEOTIDE SEQUENCE [LARGE SCALE GENOMIC DNA]</scope>
    <source>
        <strain evidence="6">AH-315-G07</strain>
    </source>
</reference>
<evidence type="ECO:0000256" key="2">
    <source>
        <dbReference type="ARBA" id="ARBA00022777"/>
    </source>
</evidence>
<comment type="catalytic activity">
    <reaction evidence="3">
        <text>L-threonyl-[protein] + ATP = O-phospho-L-threonyl-[protein] + ADP + H(+)</text>
        <dbReference type="Rhea" id="RHEA:46608"/>
        <dbReference type="Rhea" id="RHEA-COMP:11060"/>
        <dbReference type="Rhea" id="RHEA-COMP:11605"/>
        <dbReference type="ChEBI" id="CHEBI:15378"/>
        <dbReference type="ChEBI" id="CHEBI:30013"/>
        <dbReference type="ChEBI" id="CHEBI:30616"/>
        <dbReference type="ChEBI" id="CHEBI:61977"/>
        <dbReference type="ChEBI" id="CHEBI:456216"/>
        <dbReference type="EC" id="2.7.11.1"/>
    </reaction>
</comment>
<feature type="domain" description="Sulfatase-modifying factor enzyme-like" evidence="5">
    <location>
        <begin position="166"/>
        <end position="380"/>
    </location>
</feature>
<evidence type="ECO:0000259" key="5">
    <source>
        <dbReference type="Pfam" id="PF03781"/>
    </source>
</evidence>
<organism evidence="6 7">
    <name type="scientific">Simkania negevensis</name>
    <dbReference type="NCBI Taxonomy" id="83561"/>
    <lineage>
        <taxon>Bacteria</taxon>
        <taxon>Pseudomonadati</taxon>
        <taxon>Chlamydiota</taxon>
        <taxon>Chlamydiia</taxon>
        <taxon>Parachlamydiales</taxon>
        <taxon>Simkaniaceae</taxon>
        <taxon>Simkania</taxon>
    </lineage>
</organism>
<keyword evidence="7" id="KW-1185">Reference proteome</keyword>
<sequence>FLSMRLKNGDRFPFMVDDYRIHLTRGWKDFSIRTSDIKKIQVDGGLQGYLKGVGLDRPLPFARLVSTSFSVRLAKDGQRLVIPWEMVDTIYGDGGVFILSSPYLFEMDRKMEMVYFPPGKFFLGTDVAATVSDLKVPMLIGQAPLAPSTIAQLLLKNRFNSSFIPTVEAPAVMVEMPGFYIDRSEVTNAQYQRFVDATGYSPPPDWPYGSFPKGSEGVPVVNVTYHDAEAYAAWAGKKIPSEVEWERAAKGGSGFPYPYGVVFNPALANVESRGLKPVGSYGHIFSKQALPNNPATSQLALWDMSGNVQEWTSTPYSPYWYQDIAVSGKGNNNPTRYSLTPLRVVRGGSYLSSQPTSTTTYRTAMDADEYNQYTGFRCAKDE</sequence>
<evidence type="ECO:0000256" key="1">
    <source>
        <dbReference type="ARBA" id="ARBA00012513"/>
    </source>
</evidence>
<keyword evidence="2" id="KW-0808">Transferase</keyword>
<keyword evidence="2" id="KW-0418">Kinase</keyword>